<proteinExistence type="predicted"/>
<dbReference type="SUPFAM" id="SSF57667">
    <property type="entry name" value="beta-beta-alpha zinc fingers"/>
    <property type="match status" value="2"/>
</dbReference>
<dbReference type="Pfam" id="PF12874">
    <property type="entry name" value="zf-met"/>
    <property type="match status" value="2"/>
</dbReference>
<dbReference type="Gene3D" id="3.30.160.60">
    <property type="entry name" value="Classic Zinc Finger"/>
    <property type="match status" value="2"/>
</dbReference>
<gene>
    <name evidence="3" type="ORF">Din_015382</name>
</gene>
<feature type="region of interest" description="Disordered" evidence="1">
    <location>
        <begin position="56"/>
        <end position="125"/>
    </location>
</feature>
<feature type="compositionally biased region" description="Polar residues" evidence="1">
    <location>
        <begin position="94"/>
        <end position="106"/>
    </location>
</feature>
<evidence type="ECO:0000313" key="3">
    <source>
        <dbReference type="EMBL" id="MPA45941.1"/>
    </source>
</evidence>
<dbReference type="GO" id="GO:0008270">
    <property type="term" value="F:zinc ion binding"/>
    <property type="evidence" value="ECO:0007669"/>
    <property type="project" value="InterPro"/>
</dbReference>
<sequence length="661" mass="72208">MDLSTQYQQHHQETSQTSDPSQYDQSAQAYYAYHQFNQYIQQQQYPYYTQDYTGAYQHHRHHQQQSQQEPASIHPPGVPIPPQPTQMAGPEHGSGQTHLQKQQKSYYPQAVVDQQPSQQQQQLNSSDSAAAAAAVSGLSQLTQFAGNMDAAQRAVAGVQEQRWHGNNEGFGPVPMHNGPRPSIGQFPYRAAGRRGGKPFRGGGRGHFGPRPDGSGPSFRGRGRGGGRGRHFPPNSASTPALMPPPYPSGHGQAPLLAPAQVLSTPVWPPPRMAWCELCRVDCNTPEILEQHKNGKRHKKNLQVYEELQNLNKLLVGGQNEQSKQEVPFQPEKVEGLGNKQAPPENLSSEAVSENKVEIEQQKASEEAERTEEPEKNPRMDHFEARGRGFKRKMRGGRGGKWMRTYEGSRRPFEPPKPKEVTPLVCELCNVKCDSQVVFETHLAGKKHLANLKRFQGHQAMLGQAALQALYPALQALYPALQALYPPNPNAPTSFGPQFPQQGFHGPQDFIAQQGPSMFPQGQASGPATSPALVLETQDQLDFMPQGVTSEGGSQNAATVEAKSQQRPAVNFEAEPAGSNDSKYGNGTSISKGKEVKLPTDNLVVAPSDDTIGGAEEALSGTETDRAGTILESNTGPSDQVVLPGVDSKMEELESKSEDPTE</sequence>
<evidence type="ECO:0000256" key="1">
    <source>
        <dbReference type="SAM" id="MobiDB-lite"/>
    </source>
</evidence>
<feature type="domain" description="U1-type" evidence="2">
    <location>
        <begin position="270"/>
        <end position="304"/>
    </location>
</feature>
<feature type="domain" description="U1-type" evidence="2">
    <location>
        <begin position="420"/>
        <end position="454"/>
    </location>
</feature>
<feature type="compositionally biased region" description="Low complexity" evidence="1">
    <location>
        <begin position="64"/>
        <end position="75"/>
    </location>
</feature>
<feature type="compositionally biased region" description="Polar residues" evidence="1">
    <location>
        <begin position="546"/>
        <end position="567"/>
    </location>
</feature>
<organism evidence="3">
    <name type="scientific">Davidia involucrata</name>
    <name type="common">Dove tree</name>
    <dbReference type="NCBI Taxonomy" id="16924"/>
    <lineage>
        <taxon>Eukaryota</taxon>
        <taxon>Viridiplantae</taxon>
        <taxon>Streptophyta</taxon>
        <taxon>Embryophyta</taxon>
        <taxon>Tracheophyta</taxon>
        <taxon>Spermatophyta</taxon>
        <taxon>Magnoliopsida</taxon>
        <taxon>eudicotyledons</taxon>
        <taxon>Gunneridae</taxon>
        <taxon>Pentapetalae</taxon>
        <taxon>asterids</taxon>
        <taxon>Cornales</taxon>
        <taxon>Nyssaceae</taxon>
        <taxon>Davidia</taxon>
    </lineage>
</organism>
<dbReference type="InterPro" id="IPR013087">
    <property type="entry name" value="Znf_C2H2_type"/>
</dbReference>
<dbReference type="PANTHER" id="PTHR47487:SF3">
    <property type="entry name" value="GLUTENIN, HIGH MOLECULAR WEIGHT SUBUNIT 12-LIKE"/>
    <property type="match status" value="1"/>
</dbReference>
<feature type="compositionally biased region" description="Basic and acidic residues" evidence="1">
    <location>
        <begin position="647"/>
        <end position="661"/>
    </location>
</feature>
<feature type="compositionally biased region" description="Low complexity" evidence="1">
    <location>
        <begin position="208"/>
        <end position="219"/>
    </location>
</feature>
<feature type="compositionally biased region" description="Basic and acidic residues" evidence="1">
    <location>
        <begin position="352"/>
        <end position="386"/>
    </location>
</feature>
<feature type="compositionally biased region" description="Polar residues" evidence="1">
    <location>
        <begin position="1"/>
        <end position="21"/>
    </location>
</feature>
<evidence type="ECO:0000259" key="2">
    <source>
        <dbReference type="SMART" id="SM00451"/>
    </source>
</evidence>
<reference evidence="3" key="1">
    <citation type="submission" date="2019-08" db="EMBL/GenBank/DDBJ databases">
        <title>Reference gene set and small RNA set construction with multiple tissues from Davidia involucrata Baill.</title>
        <authorList>
            <person name="Yang H."/>
            <person name="Zhou C."/>
            <person name="Li G."/>
            <person name="Wang J."/>
            <person name="Gao P."/>
            <person name="Wang M."/>
            <person name="Wang R."/>
            <person name="Zhao Y."/>
        </authorList>
    </citation>
    <scope>NUCLEOTIDE SEQUENCE</scope>
    <source>
        <tissue evidence="3">Mixed with DoveR01_LX</tissue>
    </source>
</reference>
<feature type="region of interest" description="Disordered" evidence="1">
    <location>
        <begin position="1"/>
        <end position="23"/>
    </location>
</feature>
<dbReference type="SMART" id="SM00451">
    <property type="entry name" value="ZnF_U1"/>
    <property type="match status" value="2"/>
</dbReference>
<dbReference type="InterPro" id="IPR036236">
    <property type="entry name" value="Znf_C2H2_sf"/>
</dbReference>
<feature type="compositionally biased region" description="Polar residues" evidence="1">
    <location>
        <begin position="513"/>
        <end position="527"/>
    </location>
</feature>
<dbReference type="PANTHER" id="PTHR47487">
    <property type="entry name" value="OS06G0651300 PROTEIN-RELATED"/>
    <property type="match status" value="1"/>
</dbReference>
<accession>A0A5B6ZR77</accession>
<dbReference type="GO" id="GO:0003676">
    <property type="term" value="F:nucleic acid binding"/>
    <property type="evidence" value="ECO:0007669"/>
    <property type="project" value="InterPro"/>
</dbReference>
<dbReference type="AlphaFoldDB" id="A0A5B6ZR77"/>
<feature type="region of interest" description="Disordered" evidence="1">
    <location>
        <begin position="164"/>
        <end position="253"/>
    </location>
</feature>
<feature type="region of interest" description="Disordered" evidence="1">
    <location>
        <begin position="334"/>
        <end position="416"/>
    </location>
</feature>
<feature type="region of interest" description="Disordered" evidence="1">
    <location>
        <begin position="544"/>
        <end position="661"/>
    </location>
</feature>
<name>A0A5B6ZR77_DAVIN</name>
<feature type="compositionally biased region" description="Basic and acidic residues" evidence="1">
    <location>
        <begin position="406"/>
        <end position="416"/>
    </location>
</feature>
<feature type="compositionally biased region" description="Basic residues" evidence="1">
    <location>
        <begin position="220"/>
        <end position="230"/>
    </location>
</feature>
<dbReference type="InterPro" id="IPR003604">
    <property type="entry name" value="Matrin/U1-like-C_Znf_C2H2"/>
</dbReference>
<feature type="compositionally biased region" description="Basic residues" evidence="1">
    <location>
        <begin position="387"/>
        <end position="397"/>
    </location>
</feature>
<protein>
    <recommendedName>
        <fullName evidence="2">U1-type domain-containing protein</fullName>
    </recommendedName>
</protein>
<feature type="compositionally biased region" description="Low complexity" evidence="1">
    <location>
        <begin position="488"/>
        <end position="507"/>
    </location>
</feature>
<feature type="compositionally biased region" description="Low complexity" evidence="1">
    <location>
        <begin position="109"/>
        <end position="125"/>
    </location>
</feature>
<dbReference type="EMBL" id="GHES01015382">
    <property type="protein sequence ID" value="MPA45941.1"/>
    <property type="molecule type" value="Transcribed_RNA"/>
</dbReference>
<feature type="compositionally biased region" description="Polar residues" evidence="1">
    <location>
        <begin position="578"/>
        <end position="590"/>
    </location>
</feature>
<feature type="region of interest" description="Disordered" evidence="1">
    <location>
        <begin position="488"/>
        <end position="528"/>
    </location>
</feature>